<gene>
    <name evidence="6" type="primary">mftE</name>
    <name evidence="6" type="ORF">ABFY20_15980</name>
</gene>
<reference evidence="6" key="1">
    <citation type="submission" date="2024-05" db="EMBL/GenBank/DDBJ databases">
        <title>Herbiconiux sp. A18JL235.</title>
        <authorList>
            <person name="Zhang G."/>
        </authorList>
    </citation>
    <scope>NUCLEOTIDE SEQUENCE</scope>
    <source>
        <strain evidence="6">A18JL235</strain>
    </source>
</reference>
<evidence type="ECO:0000313" key="6">
    <source>
        <dbReference type="EMBL" id="XDI04822.1"/>
    </source>
</evidence>
<keyword evidence="2" id="KW-0479">Metal-binding</keyword>
<dbReference type="InterPro" id="IPR024087">
    <property type="entry name" value="Creatininase-like_sf"/>
</dbReference>
<organism evidence="6">
    <name type="scientific">Herbiconiux sp. A18JL235</name>
    <dbReference type="NCBI Taxonomy" id="3152363"/>
    <lineage>
        <taxon>Bacteria</taxon>
        <taxon>Bacillati</taxon>
        <taxon>Actinomycetota</taxon>
        <taxon>Actinomycetes</taxon>
        <taxon>Micrococcales</taxon>
        <taxon>Microbacteriaceae</taxon>
        <taxon>Herbiconiux</taxon>
    </lineage>
</organism>
<proteinExistence type="inferred from homology"/>
<dbReference type="PANTHER" id="PTHR35005:SF1">
    <property type="entry name" value="2-AMINO-5-FORMYLAMINO-6-RIBOSYLAMINOPYRIMIDIN-4(3H)-ONE 5'-MONOPHOSPHATE DEFORMYLASE"/>
    <property type="match status" value="1"/>
</dbReference>
<dbReference type="GO" id="GO:0046872">
    <property type="term" value="F:metal ion binding"/>
    <property type="evidence" value="ECO:0007669"/>
    <property type="project" value="UniProtKB-KW"/>
</dbReference>
<keyword evidence="4" id="KW-0862">Zinc</keyword>
<accession>A0AB39BE26</accession>
<dbReference type="InterPro" id="IPR023871">
    <property type="entry name" value="MftE"/>
</dbReference>
<dbReference type="GO" id="GO:0009231">
    <property type="term" value="P:riboflavin biosynthetic process"/>
    <property type="evidence" value="ECO:0007669"/>
    <property type="project" value="TreeGrafter"/>
</dbReference>
<evidence type="ECO:0000256" key="1">
    <source>
        <dbReference type="ARBA" id="ARBA00001947"/>
    </source>
</evidence>
<evidence type="ECO:0000256" key="4">
    <source>
        <dbReference type="ARBA" id="ARBA00022833"/>
    </source>
</evidence>
<comment type="cofactor">
    <cofactor evidence="1">
        <name>Zn(2+)</name>
        <dbReference type="ChEBI" id="CHEBI:29105"/>
    </cofactor>
</comment>
<dbReference type="NCBIfam" id="TIGR03964">
    <property type="entry name" value="mycofact_creat"/>
    <property type="match status" value="1"/>
</dbReference>
<protein>
    <submittedName>
        <fullName evidence="6">Mycofactocin biosynthesis peptidyl-dipeptidase MftE</fullName>
    </submittedName>
</protein>
<dbReference type="RefSeq" id="WP_368497222.1">
    <property type="nucleotide sequence ID" value="NZ_CP162511.1"/>
</dbReference>
<dbReference type="Gene3D" id="3.40.50.10310">
    <property type="entry name" value="Creatininase"/>
    <property type="match status" value="1"/>
</dbReference>
<sequence length="264" mass="26750">MLVELAGATWTGVGERPLVVVPVGSTEQHGPHLPFATDTIVATAVARGAAEALPQEVVVAPALAFGSSGEHQSFPGTVSIGREALHLVVLELARSLATWAGRVVLVNGHGGNAPTLVSAVAQLIAEGHDIAWAPCAPLSSDRPGGRVTAVASAPGDGRIAGATTREDLPAPDAHAGFWETSLMLHLQPASVRTPLPPAGDVRPMSELLPELTASGVRAVSPSGILGDPTGATAARGAAIFDALVDALTTRIVEGTRDANGMLRA</sequence>
<dbReference type="Pfam" id="PF02633">
    <property type="entry name" value="Creatininase"/>
    <property type="match status" value="1"/>
</dbReference>
<dbReference type="AlphaFoldDB" id="A0AB39BE26"/>
<dbReference type="SUPFAM" id="SSF102215">
    <property type="entry name" value="Creatininase"/>
    <property type="match status" value="1"/>
</dbReference>
<dbReference type="PANTHER" id="PTHR35005">
    <property type="entry name" value="3-DEHYDRO-SCYLLO-INOSOSE HYDROLASE"/>
    <property type="match status" value="1"/>
</dbReference>
<keyword evidence="3" id="KW-0378">Hydrolase</keyword>
<comment type="similarity">
    <text evidence="5">Belongs to the creatininase superfamily.</text>
</comment>
<evidence type="ECO:0000256" key="5">
    <source>
        <dbReference type="ARBA" id="ARBA00024029"/>
    </source>
</evidence>
<evidence type="ECO:0000256" key="3">
    <source>
        <dbReference type="ARBA" id="ARBA00022801"/>
    </source>
</evidence>
<dbReference type="InterPro" id="IPR003785">
    <property type="entry name" value="Creatininase/forma_Hydrolase"/>
</dbReference>
<name>A0AB39BE26_9MICO</name>
<dbReference type="EMBL" id="CP162511">
    <property type="protein sequence ID" value="XDI04822.1"/>
    <property type="molecule type" value="Genomic_DNA"/>
</dbReference>
<evidence type="ECO:0000256" key="2">
    <source>
        <dbReference type="ARBA" id="ARBA00022723"/>
    </source>
</evidence>
<dbReference type="GO" id="GO:0016811">
    <property type="term" value="F:hydrolase activity, acting on carbon-nitrogen (but not peptide) bonds, in linear amides"/>
    <property type="evidence" value="ECO:0007669"/>
    <property type="project" value="TreeGrafter"/>
</dbReference>